<dbReference type="Gene3D" id="2.40.50.140">
    <property type="entry name" value="Nucleic acid-binding proteins"/>
    <property type="match status" value="1"/>
</dbReference>
<evidence type="ECO:0000256" key="10">
    <source>
        <dbReference type="PROSITE-ProRule" id="PRU01203"/>
    </source>
</evidence>
<dbReference type="PANTHER" id="PTHR46425:SF1">
    <property type="entry name" value="TRANSCRIPTION TERMINATION FACTOR RHO"/>
    <property type="match status" value="1"/>
</dbReference>
<sequence length="479" mass="53573">DGGQNGGPQGEGGRNNRRERFKNRRERQRERQRDGGMPDDGGNEAFVPRAHPQVPEGFPSYSLGDFKRMPAAKLLEIADQLNIQEGVARARKQDVIFALLKVLTRHGEGVAADGVLEILPDGFGFLRAAEASYLAGPDDTYISPSQIRRFNLRTGDHLSGRIRWPKDGERYFALSVVDTINGEPIEASKNKALFENLTALFPRRKFRLERGDGSTEDITGRILDLMAPQGKGQRALIVSPPKAGKTMLMQQVATAISHNHPDVHLIVLLIDERPEEVTDMQRTVRGEVISSTFDEPAGRHVQVAEMVIERAKRLVEHKKDVVILLDSITRLARAYNNVLPSSGKILSGGVDANALHRPKRFFGAARNVEEGGSLTIIATALIDTGSKMDEVIYEEFKGTGNSEIHLNRRIAEKRVYPAIDINRSGTRREDYLIEPELLQKIWILRKLLHGMDEIGAMEFLLDKMKNTKSNDEFFGSMKR</sequence>
<feature type="compositionally biased region" description="Gly residues" evidence="11">
    <location>
        <begin position="1"/>
        <end position="13"/>
    </location>
</feature>
<keyword evidence="5" id="KW-0067">ATP-binding</keyword>
<keyword evidence="1" id="KW-0806">Transcription termination</keyword>
<dbReference type="GO" id="GO:0006353">
    <property type="term" value="P:DNA-templated transcription termination"/>
    <property type="evidence" value="ECO:0007669"/>
    <property type="project" value="UniProtKB-UniRule"/>
</dbReference>
<dbReference type="InterPro" id="IPR011112">
    <property type="entry name" value="Rho-like_N"/>
</dbReference>
<evidence type="ECO:0000313" key="14">
    <source>
        <dbReference type="Proteomes" id="UP000323164"/>
    </source>
</evidence>
<feature type="domain" description="Rho RNA-BD" evidence="12">
    <location>
        <begin position="109"/>
        <end position="184"/>
    </location>
</feature>
<protein>
    <recommendedName>
        <fullName evidence="9">Transcription termination factor Rho</fullName>
        <ecNumber evidence="9">3.6.4.-</ecNumber>
    </recommendedName>
</protein>
<feature type="compositionally biased region" description="Basic and acidic residues" evidence="11">
    <location>
        <begin position="27"/>
        <end position="36"/>
    </location>
</feature>
<reference evidence="13 14" key="1">
    <citation type="submission" date="2019-08" db="EMBL/GenBank/DDBJ databases">
        <title>Draft genome sequence of Lysobacter sp. UKS-15.</title>
        <authorList>
            <person name="Im W.-T."/>
        </authorList>
    </citation>
    <scope>NUCLEOTIDE SEQUENCE [LARGE SCALE GENOMIC DNA]</scope>
    <source>
        <strain evidence="13 14">UKS-15</strain>
    </source>
</reference>
<dbReference type="InterPro" id="IPR004665">
    <property type="entry name" value="Term_rho"/>
</dbReference>
<dbReference type="NCBIfam" id="TIGR00767">
    <property type="entry name" value="rho"/>
    <property type="match status" value="1"/>
</dbReference>
<dbReference type="GO" id="GO:0005829">
    <property type="term" value="C:cytosol"/>
    <property type="evidence" value="ECO:0007669"/>
    <property type="project" value="UniProtKB-ARBA"/>
</dbReference>
<dbReference type="RefSeq" id="WP_149353814.1">
    <property type="nucleotide sequence ID" value="NZ_VTRV01000216.1"/>
</dbReference>
<name>A0A5D8YKQ6_9GAMM</name>
<evidence type="ECO:0000256" key="3">
    <source>
        <dbReference type="ARBA" id="ARBA00022801"/>
    </source>
</evidence>
<evidence type="ECO:0000259" key="12">
    <source>
        <dbReference type="PROSITE" id="PS51856"/>
    </source>
</evidence>
<dbReference type="InterPro" id="IPR027417">
    <property type="entry name" value="P-loop_NTPase"/>
</dbReference>
<dbReference type="CDD" id="cd01128">
    <property type="entry name" value="rho_factor_C"/>
    <property type="match status" value="1"/>
</dbReference>
<keyword evidence="6 10" id="KW-0694">RNA-binding</keyword>
<dbReference type="SUPFAM" id="SSF50249">
    <property type="entry name" value="Nucleic acid-binding proteins"/>
    <property type="match status" value="1"/>
</dbReference>
<dbReference type="Proteomes" id="UP000323164">
    <property type="component" value="Unassembled WGS sequence"/>
</dbReference>
<evidence type="ECO:0000256" key="9">
    <source>
        <dbReference type="NCBIfam" id="TIGR00767"/>
    </source>
</evidence>
<dbReference type="Pfam" id="PF07498">
    <property type="entry name" value="Rho_N"/>
    <property type="match status" value="1"/>
</dbReference>
<dbReference type="SUPFAM" id="SSF52540">
    <property type="entry name" value="P-loop containing nucleoside triphosphate hydrolases"/>
    <property type="match status" value="1"/>
</dbReference>
<evidence type="ECO:0000256" key="7">
    <source>
        <dbReference type="ARBA" id="ARBA00023015"/>
    </source>
</evidence>
<dbReference type="SMART" id="SM00959">
    <property type="entry name" value="Rho_N"/>
    <property type="match status" value="1"/>
</dbReference>
<dbReference type="GO" id="GO:0016787">
    <property type="term" value="F:hydrolase activity"/>
    <property type="evidence" value="ECO:0007669"/>
    <property type="project" value="UniProtKB-KW"/>
</dbReference>
<feature type="compositionally biased region" description="Basic residues" evidence="11">
    <location>
        <begin position="15"/>
        <end position="26"/>
    </location>
</feature>
<comment type="similarity">
    <text evidence="10">Belongs to the Rho family.</text>
</comment>
<evidence type="ECO:0000256" key="2">
    <source>
        <dbReference type="ARBA" id="ARBA00022741"/>
    </source>
</evidence>
<comment type="caution">
    <text evidence="13">The sequence shown here is derived from an EMBL/GenBank/DDBJ whole genome shotgun (WGS) entry which is preliminary data.</text>
</comment>
<dbReference type="Pfam" id="PF00006">
    <property type="entry name" value="ATP-synt_ab"/>
    <property type="match status" value="1"/>
</dbReference>
<organism evidence="13 14">
    <name type="scientific">Cognatilysobacter lacus</name>
    <dbReference type="NCBI Taxonomy" id="1643323"/>
    <lineage>
        <taxon>Bacteria</taxon>
        <taxon>Pseudomonadati</taxon>
        <taxon>Pseudomonadota</taxon>
        <taxon>Gammaproteobacteria</taxon>
        <taxon>Lysobacterales</taxon>
        <taxon>Lysobacteraceae</taxon>
        <taxon>Cognatilysobacter</taxon>
    </lineage>
</organism>
<evidence type="ECO:0000313" key="13">
    <source>
        <dbReference type="EMBL" id="TZF82423.1"/>
    </source>
</evidence>
<proteinExistence type="inferred from homology"/>
<dbReference type="InterPro" id="IPR003593">
    <property type="entry name" value="AAA+_ATPase"/>
</dbReference>
<keyword evidence="14" id="KW-1185">Reference proteome</keyword>
<feature type="non-terminal residue" evidence="13">
    <location>
        <position position="1"/>
    </location>
</feature>
<dbReference type="InterPro" id="IPR011129">
    <property type="entry name" value="CSD"/>
</dbReference>
<dbReference type="OrthoDB" id="9805197at2"/>
<evidence type="ECO:0000256" key="8">
    <source>
        <dbReference type="ARBA" id="ARBA00023163"/>
    </source>
</evidence>
<dbReference type="InterPro" id="IPR000194">
    <property type="entry name" value="ATPase_F1/V1/A1_a/bsu_nucl-bd"/>
</dbReference>
<dbReference type="Pfam" id="PF07497">
    <property type="entry name" value="Rho_RNA_bind"/>
    <property type="match status" value="1"/>
</dbReference>
<dbReference type="HAMAP" id="MF_01884">
    <property type="entry name" value="Rho"/>
    <property type="match status" value="1"/>
</dbReference>
<evidence type="ECO:0000256" key="1">
    <source>
        <dbReference type="ARBA" id="ARBA00022472"/>
    </source>
</evidence>
<dbReference type="AlphaFoldDB" id="A0A5D8YKQ6"/>
<keyword evidence="7" id="KW-0805">Transcription regulation</keyword>
<keyword evidence="4" id="KW-0347">Helicase</keyword>
<dbReference type="CDD" id="cd04459">
    <property type="entry name" value="Rho_CSD"/>
    <property type="match status" value="1"/>
</dbReference>
<dbReference type="InterPro" id="IPR041703">
    <property type="entry name" value="Rho_factor_ATP-bd"/>
</dbReference>
<dbReference type="Gene3D" id="3.40.50.300">
    <property type="entry name" value="P-loop containing nucleotide triphosphate hydrolases"/>
    <property type="match status" value="1"/>
</dbReference>
<evidence type="ECO:0000256" key="5">
    <source>
        <dbReference type="ARBA" id="ARBA00022840"/>
    </source>
</evidence>
<dbReference type="FunFam" id="3.40.50.300:FF:000072">
    <property type="entry name" value="Transcription termination factor Rho"/>
    <property type="match status" value="1"/>
</dbReference>
<gene>
    <name evidence="13" type="primary">rho</name>
    <name evidence="13" type="ORF">FW784_13335</name>
</gene>
<dbReference type="GO" id="GO:0005524">
    <property type="term" value="F:ATP binding"/>
    <property type="evidence" value="ECO:0007669"/>
    <property type="project" value="UniProtKB-KW"/>
</dbReference>
<dbReference type="GO" id="GO:0008186">
    <property type="term" value="F:ATP-dependent activity, acting on RNA"/>
    <property type="evidence" value="ECO:0007669"/>
    <property type="project" value="UniProtKB-UniRule"/>
</dbReference>
<dbReference type="InterPro" id="IPR036269">
    <property type="entry name" value="Rho_N_sf"/>
</dbReference>
<dbReference type="PROSITE" id="PS51856">
    <property type="entry name" value="RHO_RNA_BD"/>
    <property type="match status" value="1"/>
</dbReference>
<dbReference type="InterPro" id="IPR012340">
    <property type="entry name" value="NA-bd_OB-fold"/>
</dbReference>
<keyword evidence="3" id="KW-0378">Hydrolase</keyword>
<keyword evidence="8" id="KW-0804">Transcription</keyword>
<evidence type="ECO:0000256" key="11">
    <source>
        <dbReference type="SAM" id="MobiDB-lite"/>
    </source>
</evidence>
<dbReference type="GO" id="GO:0004386">
    <property type="term" value="F:helicase activity"/>
    <property type="evidence" value="ECO:0007669"/>
    <property type="project" value="UniProtKB-UniRule"/>
</dbReference>
<dbReference type="EC" id="3.6.4.-" evidence="9"/>
<dbReference type="InterPro" id="IPR011113">
    <property type="entry name" value="Rho_RNA-bd"/>
</dbReference>
<dbReference type="SUPFAM" id="SSF68912">
    <property type="entry name" value="Rho N-terminal domain-like"/>
    <property type="match status" value="1"/>
</dbReference>
<dbReference type="SMART" id="SM00357">
    <property type="entry name" value="CSP"/>
    <property type="match status" value="1"/>
</dbReference>
<dbReference type="Gene3D" id="1.10.720.10">
    <property type="match status" value="1"/>
</dbReference>
<dbReference type="GO" id="GO:0003723">
    <property type="term" value="F:RNA binding"/>
    <property type="evidence" value="ECO:0007669"/>
    <property type="project" value="UniProtKB-UniRule"/>
</dbReference>
<evidence type="ECO:0000256" key="4">
    <source>
        <dbReference type="ARBA" id="ARBA00022806"/>
    </source>
</evidence>
<evidence type="ECO:0000256" key="6">
    <source>
        <dbReference type="ARBA" id="ARBA00022884"/>
    </source>
</evidence>
<dbReference type="PANTHER" id="PTHR46425">
    <property type="entry name" value="TRANSCRIPTION TERMINATION FACTOR RHO"/>
    <property type="match status" value="1"/>
</dbReference>
<accession>A0A5D8YKQ6</accession>
<keyword evidence="2" id="KW-0547">Nucleotide-binding</keyword>
<feature type="region of interest" description="Disordered" evidence="11">
    <location>
        <begin position="1"/>
        <end position="59"/>
    </location>
</feature>
<dbReference type="EMBL" id="VTRV01000216">
    <property type="protein sequence ID" value="TZF82423.1"/>
    <property type="molecule type" value="Genomic_DNA"/>
</dbReference>
<dbReference type="NCBIfam" id="NF006886">
    <property type="entry name" value="PRK09376.1"/>
    <property type="match status" value="1"/>
</dbReference>
<dbReference type="SMART" id="SM00382">
    <property type="entry name" value="AAA"/>
    <property type="match status" value="1"/>
</dbReference>